<feature type="transmembrane region" description="Helical" evidence="6">
    <location>
        <begin position="320"/>
        <end position="340"/>
    </location>
</feature>
<evidence type="ECO:0000313" key="8">
    <source>
        <dbReference type="EMBL" id="EAY14828.1"/>
    </source>
</evidence>
<dbReference type="PANTHER" id="PTHR11827:SF72">
    <property type="entry name" value="GH08340P"/>
    <property type="match status" value="1"/>
</dbReference>
<dbReference type="InParanoid" id="A2DXJ9"/>
<sequence length="389" mass="43201">MEEVDYEANILESESSEDSYGSGTTESSGESNSTQTTNPPETFLDPNNIGPSTVFYRETSTRPDIRELREKAKNAKYTKAPPVDKTKKNFGTFAGVFLPVIVNLISMTYWVRAGKLVGDCGVVYSLLIIWVSAIISIIIITSLCALGTNGEMDRGGVYFVISRSIGPELGRCLNIFLDISTCLSAAAVVVGFAETIVSMYDPKYFTGSYMNDVRLLAFAFMFISIPLSTKWTYSLRITATFHTIGLLSFFIGCFARKKHSTMGFMTPNVDTFKSNAIAPEMTVQKFFSYIYTVSPGFTSLTGCFSYAGSLKRPAKMIPRGLIIAFSISLLIWHVTIIMLGLCGDRQFLQDNIISPIMSFGINKWIGFATIIVFSIHRSSYRHGKRWTYS</sequence>
<gene>
    <name evidence="8" type="ORF">TVAG_410940</name>
</gene>
<protein>
    <recommendedName>
        <fullName evidence="7">Amino acid permease/ SLC12A domain-containing protein</fullName>
    </recommendedName>
</protein>
<keyword evidence="4 6" id="KW-0472">Membrane</keyword>
<dbReference type="eggNOG" id="KOG2083">
    <property type="taxonomic scope" value="Eukaryota"/>
</dbReference>
<dbReference type="EMBL" id="DS113264">
    <property type="protein sequence ID" value="EAY14828.1"/>
    <property type="molecule type" value="Genomic_DNA"/>
</dbReference>
<evidence type="ECO:0000256" key="3">
    <source>
        <dbReference type="ARBA" id="ARBA00022989"/>
    </source>
</evidence>
<dbReference type="AlphaFoldDB" id="A2DXJ9"/>
<dbReference type="KEGG" id="tva:4772827"/>
<keyword evidence="2 6" id="KW-0812">Transmembrane</keyword>
<evidence type="ECO:0000259" key="7">
    <source>
        <dbReference type="Pfam" id="PF00324"/>
    </source>
</evidence>
<dbReference type="VEuPathDB" id="TrichDB:TVAGG3_0048050"/>
<dbReference type="OrthoDB" id="2020542at2759"/>
<feature type="transmembrane region" description="Helical" evidence="6">
    <location>
        <begin position="352"/>
        <end position="375"/>
    </location>
</feature>
<feature type="transmembrane region" description="Helical" evidence="6">
    <location>
        <begin position="233"/>
        <end position="255"/>
    </location>
</feature>
<feature type="compositionally biased region" description="Low complexity" evidence="5">
    <location>
        <begin position="18"/>
        <end position="37"/>
    </location>
</feature>
<keyword evidence="3 6" id="KW-1133">Transmembrane helix</keyword>
<evidence type="ECO:0000256" key="2">
    <source>
        <dbReference type="ARBA" id="ARBA00022692"/>
    </source>
</evidence>
<keyword evidence="9" id="KW-1185">Reference proteome</keyword>
<feature type="transmembrane region" description="Helical" evidence="6">
    <location>
        <begin position="175"/>
        <end position="197"/>
    </location>
</feature>
<dbReference type="Gene3D" id="1.20.1740.10">
    <property type="entry name" value="Amino acid/polyamine transporter I"/>
    <property type="match status" value="1"/>
</dbReference>
<evidence type="ECO:0000256" key="1">
    <source>
        <dbReference type="ARBA" id="ARBA00004141"/>
    </source>
</evidence>
<evidence type="ECO:0000256" key="5">
    <source>
        <dbReference type="SAM" id="MobiDB-lite"/>
    </source>
</evidence>
<organism evidence="8 9">
    <name type="scientific">Trichomonas vaginalis (strain ATCC PRA-98 / G3)</name>
    <dbReference type="NCBI Taxonomy" id="412133"/>
    <lineage>
        <taxon>Eukaryota</taxon>
        <taxon>Metamonada</taxon>
        <taxon>Parabasalia</taxon>
        <taxon>Trichomonadida</taxon>
        <taxon>Trichomonadidae</taxon>
        <taxon>Trichomonas</taxon>
    </lineage>
</organism>
<dbReference type="GO" id="GO:0015377">
    <property type="term" value="F:chloride:monoatomic cation symporter activity"/>
    <property type="evidence" value="ECO:0007669"/>
    <property type="project" value="InterPro"/>
</dbReference>
<feature type="region of interest" description="Disordered" evidence="5">
    <location>
        <begin position="1"/>
        <end position="52"/>
    </location>
</feature>
<dbReference type="InterPro" id="IPR004841">
    <property type="entry name" value="AA-permease/SLC12A_dom"/>
</dbReference>
<dbReference type="GO" id="GO:0016020">
    <property type="term" value="C:membrane"/>
    <property type="evidence" value="ECO:0007669"/>
    <property type="project" value="UniProtKB-SubCell"/>
</dbReference>
<name>A2DXJ9_TRIV3</name>
<dbReference type="Proteomes" id="UP000001542">
    <property type="component" value="Unassembled WGS sequence"/>
</dbReference>
<feature type="transmembrane region" description="Helical" evidence="6">
    <location>
        <begin position="123"/>
        <end position="148"/>
    </location>
</feature>
<dbReference type="RefSeq" id="XP_001327051.1">
    <property type="nucleotide sequence ID" value="XM_001327016.1"/>
</dbReference>
<accession>A2DXJ9</accession>
<feature type="transmembrane region" description="Helical" evidence="6">
    <location>
        <begin position="209"/>
        <end position="227"/>
    </location>
</feature>
<dbReference type="VEuPathDB" id="TrichDB:TVAG_437400"/>
<comment type="subcellular location">
    <subcellularLocation>
        <location evidence="1">Membrane</location>
        <topology evidence="1">Multi-pass membrane protein</topology>
    </subcellularLocation>
</comment>
<evidence type="ECO:0000256" key="6">
    <source>
        <dbReference type="SAM" id="Phobius"/>
    </source>
</evidence>
<reference evidence="8" key="1">
    <citation type="submission" date="2006-10" db="EMBL/GenBank/DDBJ databases">
        <authorList>
            <person name="Amadeo P."/>
            <person name="Zhao Q."/>
            <person name="Wortman J."/>
            <person name="Fraser-Liggett C."/>
            <person name="Carlton J."/>
        </authorList>
    </citation>
    <scope>NUCLEOTIDE SEQUENCE</scope>
    <source>
        <strain evidence="8">G3</strain>
    </source>
</reference>
<dbReference type="Pfam" id="PF00324">
    <property type="entry name" value="AA_permease"/>
    <property type="match status" value="1"/>
</dbReference>
<feature type="transmembrane region" description="Helical" evidence="6">
    <location>
        <begin position="90"/>
        <end position="111"/>
    </location>
</feature>
<evidence type="ECO:0000256" key="4">
    <source>
        <dbReference type="ARBA" id="ARBA00023136"/>
    </source>
</evidence>
<dbReference type="OMA" id="PAWRDEN"/>
<dbReference type="STRING" id="5722.A2DXJ9"/>
<feature type="domain" description="Amino acid permease/ SLC12A" evidence="7">
    <location>
        <begin position="96"/>
        <end position="375"/>
    </location>
</feature>
<proteinExistence type="predicted"/>
<dbReference type="InterPro" id="IPR004842">
    <property type="entry name" value="SLC12A_fam"/>
</dbReference>
<dbReference type="PANTHER" id="PTHR11827">
    <property type="entry name" value="SOLUTE CARRIER FAMILY 12, CATION COTRANSPORTERS"/>
    <property type="match status" value="1"/>
</dbReference>
<evidence type="ECO:0000313" key="9">
    <source>
        <dbReference type="Proteomes" id="UP000001542"/>
    </source>
</evidence>
<reference evidence="8" key="2">
    <citation type="journal article" date="2007" name="Science">
        <title>Draft genome sequence of the sexually transmitted pathogen Trichomonas vaginalis.</title>
        <authorList>
            <person name="Carlton J.M."/>
            <person name="Hirt R.P."/>
            <person name="Silva J.C."/>
            <person name="Delcher A.L."/>
            <person name="Schatz M."/>
            <person name="Zhao Q."/>
            <person name="Wortman J.R."/>
            <person name="Bidwell S.L."/>
            <person name="Alsmark U.C.M."/>
            <person name="Besteiro S."/>
            <person name="Sicheritz-Ponten T."/>
            <person name="Noel C.J."/>
            <person name="Dacks J.B."/>
            <person name="Foster P.G."/>
            <person name="Simillion C."/>
            <person name="Van de Peer Y."/>
            <person name="Miranda-Saavedra D."/>
            <person name="Barton G.J."/>
            <person name="Westrop G.D."/>
            <person name="Mueller S."/>
            <person name="Dessi D."/>
            <person name="Fiori P.L."/>
            <person name="Ren Q."/>
            <person name="Paulsen I."/>
            <person name="Zhang H."/>
            <person name="Bastida-Corcuera F.D."/>
            <person name="Simoes-Barbosa A."/>
            <person name="Brown M.T."/>
            <person name="Hayes R.D."/>
            <person name="Mukherjee M."/>
            <person name="Okumura C.Y."/>
            <person name="Schneider R."/>
            <person name="Smith A.J."/>
            <person name="Vanacova S."/>
            <person name="Villalvazo M."/>
            <person name="Haas B.J."/>
            <person name="Pertea M."/>
            <person name="Feldblyum T.V."/>
            <person name="Utterback T.R."/>
            <person name="Shu C.L."/>
            <person name="Osoegawa K."/>
            <person name="de Jong P.J."/>
            <person name="Hrdy I."/>
            <person name="Horvathova L."/>
            <person name="Zubacova Z."/>
            <person name="Dolezal P."/>
            <person name="Malik S.B."/>
            <person name="Logsdon J.M. Jr."/>
            <person name="Henze K."/>
            <person name="Gupta A."/>
            <person name="Wang C.C."/>
            <person name="Dunne R.L."/>
            <person name="Upcroft J.A."/>
            <person name="Upcroft P."/>
            <person name="White O."/>
            <person name="Salzberg S.L."/>
            <person name="Tang P."/>
            <person name="Chiu C.-H."/>
            <person name="Lee Y.-S."/>
            <person name="Embley T.M."/>
            <person name="Coombs G.H."/>
            <person name="Mottram J.C."/>
            <person name="Tachezy J."/>
            <person name="Fraser-Liggett C.M."/>
            <person name="Johnson P.J."/>
        </authorList>
    </citation>
    <scope>NUCLEOTIDE SEQUENCE [LARGE SCALE GENOMIC DNA]</scope>
    <source>
        <strain evidence="8">G3</strain>
    </source>
</reference>